<feature type="transmembrane region" description="Helical" evidence="13">
    <location>
        <begin position="443"/>
        <end position="462"/>
    </location>
</feature>
<evidence type="ECO:0000259" key="14">
    <source>
        <dbReference type="Pfam" id="PF01514"/>
    </source>
</evidence>
<evidence type="ECO:0000256" key="11">
    <source>
        <dbReference type="ARBA" id="ARBA00025936"/>
    </source>
</evidence>
<evidence type="ECO:0000256" key="8">
    <source>
        <dbReference type="ARBA" id="ARBA00022989"/>
    </source>
</evidence>
<dbReference type="InterPro" id="IPR006182">
    <property type="entry name" value="FliF_N_dom"/>
</dbReference>
<dbReference type="PIRSF" id="PIRSF004862">
    <property type="entry name" value="FliF"/>
    <property type="match status" value="1"/>
</dbReference>
<evidence type="ECO:0000313" key="17">
    <source>
        <dbReference type="Proteomes" id="UP000838748"/>
    </source>
</evidence>
<keyword evidence="6" id="KW-1003">Cell membrane</keyword>
<dbReference type="PANTHER" id="PTHR30046">
    <property type="entry name" value="FLAGELLAR M-RING PROTEIN"/>
    <property type="match status" value="1"/>
</dbReference>
<evidence type="ECO:0000256" key="9">
    <source>
        <dbReference type="ARBA" id="ARBA00023136"/>
    </source>
</evidence>
<name>A0ABN8E5P6_9VIBR</name>
<keyword evidence="10 12" id="KW-0975">Bacterial flagellum</keyword>
<dbReference type="NCBIfam" id="TIGR00206">
    <property type="entry name" value="fliF"/>
    <property type="match status" value="1"/>
</dbReference>
<evidence type="ECO:0000256" key="3">
    <source>
        <dbReference type="ARBA" id="ARBA00004651"/>
    </source>
</evidence>
<keyword evidence="9 13" id="KW-0472">Membrane</keyword>
<evidence type="ECO:0000256" key="13">
    <source>
        <dbReference type="SAM" id="Phobius"/>
    </source>
</evidence>
<feature type="transmembrane region" description="Helical" evidence="13">
    <location>
        <begin position="25"/>
        <end position="44"/>
    </location>
</feature>
<dbReference type="EMBL" id="CAKLDM010000002">
    <property type="protein sequence ID" value="CAH0540083.1"/>
    <property type="molecule type" value="Genomic_DNA"/>
</dbReference>
<feature type="domain" description="Flagellar M-ring C-terminal" evidence="15">
    <location>
        <begin position="257"/>
        <end position="417"/>
    </location>
</feature>
<evidence type="ECO:0000256" key="4">
    <source>
        <dbReference type="ARBA" id="ARBA00007971"/>
    </source>
</evidence>
<evidence type="ECO:0000256" key="1">
    <source>
        <dbReference type="ARBA" id="ARBA00003820"/>
    </source>
</evidence>
<dbReference type="InterPro" id="IPR045851">
    <property type="entry name" value="AMP-bd_C_sf"/>
</dbReference>
<evidence type="ECO:0000256" key="12">
    <source>
        <dbReference type="PIRNR" id="PIRNR004862"/>
    </source>
</evidence>
<evidence type="ECO:0000256" key="6">
    <source>
        <dbReference type="ARBA" id="ARBA00022475"/>
    </source>
</evidence>
<comment type="function">
    <text evidence="1 12">The M ring may be actively involved in energy transduction.</text>
</comment>
<dbReference type="Gene3D" id="3.30.300.30">
    <property type="match status" value="1"/>
</dbReference>
<evidence type="ECO:0000256" key="7">
    <source>
        <dbReference type="ARBA" id="ARBA00022692"/>
    </source>
</evidence>
<keyword evidence="17" id="KW-1185">Reference proteome</keyword>
<keyword evidence="8 13" id="KW-1133">Transmembrane helix</keyword>
<gene>
    <name evidence="16" type="primary">fliF</name>
    <name evidence="16" type="ORF">VMF7928_02607</name>
</gene>
<dbReference type="Pfam" id="PF01514">
    <property type="entry name" value="YscJ_FliF"/>
    <property type="match status" value="1"/>
</dbReference>
<comment type="subcellular location">
    <subcellularLocation>
        <location evidence="2 12">Bacterial flagellum basal body</location>
    </subcellularLocation>
    <subcellularLocation>
        <location evidence="3">Cell membrane</location>
        <topology evidence="3">Multi-pass membrane protein</topology>
    </subcellularLocation>
</comment>
<dbReference type="PRINTS" id="PR01009">
    <property type="entry name" value="FLGMRINGFLIF"/>
</dbReference>
<feature type="domain" description="Flagellar M-ring N-terminal" evidence="14">
    <location>
        <begin position="47"/>
        <end position="222"/>
    </location>
</feature>
<dbReference type="Pfam" id="PF08345">
    <property type="entry name" value="YscJ_FliF_C"/>
    <property type="match status" value="1"/>
</dbReference>
<keyword evidence="16" id="KW-0282">Flagellum</keyword>
<sequence length="548" mass="60234">MQRFASKGKLNGISMEWLKNSRVQFGVMIISAALVAILLVLWLWSSSISYVPLYGRYQSVDQSKVLSVLSKSDIDARINPSTGQVLVDASKLDQARIKLAASGVKARLPEGMEALEKPQEIGATQFVETIRYRQGLEGQLARSIMALDPIGYAIVHLGIPQQNQFVGRAEGEPKASVLVELKNGRTLDIEQVQAIVNLVSGSVPALKPSKVTVEDQSGHVLTAELNQLKQPIGQANWRLKYVTQVQDKYIQQVKEILTPVLGANNFQVEVNAKVDFDTLDQMSERYSPNDRNIVSEDIKNNQTTGMQAAIGIPGALSNTPQVRGTKANAKPQLENHNDETHRQFALNKTVSKLSQTPGSISKLSVAVILNSAALGTKKGAKASQKEQALAQIKQLVASTVGYNAKRGDTLTVEPMPFLPSKPFIAPPQLPWWKSPLIMGYMKYGIALILALALIWILGRPLARLLIGEKSMSNLALPSSDDADALSEKIVENLLQDQQSEMPRHERFQKFAPLDKSLDGRLKQLRQLAENDPARAAQVIKLWIKNNGH</sequence>
<dbReference type="InterPro" id="IPR043427">
    <property type="entry name" value="YscJ/FliF"/>
</dbReference>
<proteinExistence type="inferred from homology"/>
<reference evidence="16" key="1">
    <citation type="submission" date="2021-11" db="EMBL/GenBank/DDBJ databases">
        <authorList>
            <person name="Rodrigo-Torres L."/>
            <person name="Arahal R. D."/>
            <person name="Lucena T."/>
        </authorList>
    </citation>
    <scope>NUCLEOTIDE SEQUENCE</scope>
    <source>
        <strain evidence="16">CECT 7928</strain>
    </source>
</reference>
<dbReference type="InterPro" id="IPR013556">
    <property type="entry name" value="Flag_M-ring_C"/>
</dbReference>
<keyword evidence="16" id="KW-0969">Cilium</keyword>
<keyword evidence="7 13" id="KW-0812">Transmembrane</keyword>
<protein>
    <recommendedName>
        <fullName evidence="5 12">Flagellar M-ring protein</fullName>
    </recommendedName>
</protein>
<dbReference type="Proteomes" id="UP000838748">
    <property type="component" value="Unassembled WGS sequence"/>
</dbReference>
<dbReference type="PANTHER" id="PTHR30046:SF0">
    <property type="entry name" value="FLAGELLAR M-RING PROTEIN"/>
    <property type="match status" value="1"/>
</dbReference>
<evidence type="ECO:0000256" key="2">
    <source>
        <dbReference type="ARBA" id="ARBA00004117"/>
    </source>
</evidence>
<accession>A0ABN8E5P6</accession>
<dbReference type="InterPro" id="IPR000067">
    <property type="entry name" value="FlgMring_FliF"/>
</dbReference>
<comment type="subunit">
    <text evidence="11">The basal body constitutes a major portion of the flagellar organelle and consists of four rings (L,P,S, and M) mounted on a central rod. The M ring is integral to the inner membrane of the cell and may be connected to the flagellar rod via the S ring. The S (supramembrane ring) lies just distal to the M ring. The L and P rings lie in the outer membrane and the periplasmic space, respectively.</text>
</comment>
<evidence type="ECO:0000256" key="10">
    <source>
        <dbReference type="ARBA" id="ARBA00023143"/>
    </source>
</evidence>
<keyword evidence="16" id="KW-0966">Cell projection</keyword>
<organism evidence="16 17">
    <name type="scientific">Vibrio marisflavi CECT 7928</name>
    <dbReference type="NCBI Taxonomy" id="634439"/>
    <lineage>
        <taxon>Bacteria</taxon>
        <taxon>Pseudomonadati</taxon>
        <taxon>Pseudomonadota</taxon>
        <taxon>Gammaproteobacteria</taxon>
        <taxon>Vibrionales</taxon>
        <taxon>Vibrionaceae</taxon>
        <taxon>Vibrio</taxon>
    </lineage>
</organism>
<evidence type="ECO:0000256" key="5">
    <source>
        <dbReference type="ARBA" id="ARBA00017949"/>
    </source>
</evidence>
<comment type="caution">
    <text evidence="16">The sequence shown here is derived from an EMBL/GenBank/DDBJ whole genome shotgun (WGS) entry which is preliminary data.</text>
</comment>
<comment type="similarity">
    <text evidence="4 12">Belongs to the FliF family.</text>
</comment>
<evidence type="ECO:0000313" key="16">
    <source>
        <dbReference type="EMBL" id="CAH0540083.1"/>
    </source>
</evidence>
<evidence type="ECO:0000259" key="15">
    <source>
        <dbReference type="Pfam" id="PF08345"/>
    </source>
</evidence>